<proteinExistence type="predicted"/>
<reference evidence="1" key="1">
    <citation type="journal article" date="2019" name="bioRxiv">
        <title>The Genome of the Zebra Mussel, Dreissena polymorpha: A Resource for Invasive Species Research.</title>
        <authorList>
            <person name="McCartney M.A."/>
            <person name="Auch B."/>
            <person name="Kono T."/>
            <person name="Mallez S."/>
            <person name="Zhang Y."/>
            <person name="Obille A."/>
            <person name="Becker A."/>
            <person name="Abrahante J.E."/>
            <person name="Garbe J."/>
            <person name="Badalamenti J.P."/>
            <person name="Herman A."/>
            <person name="Mangelson H."/>
            <person name="Liachko I."/>
            <person name="Sullivan S."/>
            <person name="Sone E.D."/>
            <person name="Koren S."/>
            <person name="Silverstein K.A.T."/>
            <person name="Beckman K.B."/>
            <person name="Gohl D.M."/>
        </authorList>
    </citation>
    <scope>NUCLEOTIDE SEQUENCE</scope>
    <source>
        <strain evidence="1">Duluth1</strain>
        <tissue evidence="1">Whole animal</tissue>
    </source>
</reference>
<keyword evidence="2" id="KW-1185">Reference proteome</keyword>
<name>A0A9D3YED3_DREPO</name>
<gene>
    <name evidence="1" type="ORF">DPMN_074126</name>
</gene>
<reference evidence="1" key="2">
    <citation type="submission" date="2020-11" db="EMBL/GenBank/DDBJ databases">
        <authorList>
            <person name="McCartney M.A."/>
            <person name="Auch B."/>
            <person name="Kono T."/>
            <person name="Mallez S."/>
            <person name="Becker A."/>
            <person name="Gohl D.M."/>
            <person name="Silverstein K.A.T."/>
            <person name="Koren S."/>
            <person name="Bechman K.B."/>
            <person name="Herman A."/>
            <person name="Abrahante J.E."/>
            <person name="Garbe J."/>
        </authorList>
    </citation>
    <scope>NUCLEOTIDE SEQUENCE</scope>
    <source>
        <strain evidence="1">Duluth1</strain>
        <tissue evidence="1">Whole animal</tissue>
    </source>
</reference>
<dbReference type="EMBL" id="JAIWYP010000015">
    <property type="protein sequence ID" value="KAH3699172.1"/>
    <property type="molecule type" value="Genomic_DNA"/>
</dbReference>
<comment type="caution">
    <text evidence="1">The sequence shown here is derived from an EMBL/GenBank/DDBJ whole genome shotgun (WGS) entry which is preliminary data.</text>
</comment>
<organism evidence="1 2">
    <name type="scientific">Dreissena polymorpha</name>
    <name type="common">Zebra mussel</name>
    <name type="synonym">Mytilus polymorpha</name>
    <dbReference type="NCBI Taxonomy" id="45954"/>
    <lineage>
        <taxon>Eukaryota</taxon>
        <taxon>Metazoa</taxon>
        <taxon>Spiralia</taxon>
        <taxon>Lophotrochozoa</taxon>
        <taxon>Mollusca</taxon>
        <taxon>Bivalvia</taxon>
        <taxon>Autobranchia</taxon>
        <taxon>Heteroconchia</taxon>
        <taxon>Euheterodonta</taxon>
        <taxon>Imparidentia</taxon>
        <taxon>Neoheterodontei</taxon>
        <taxon>Myida</taxon>
        <taxon>Dreissenoidea</taxon>
        <taxon>Dreissenidae</taxon>
        <taxon>Dreissena</taxon>
    </lineage>
</organism>
<evidence type="ECO:0000313" key="2">
    <source>
        <dbReference type="Proteomes" id="UP000828390"/>
    </source>
</evidence>
<sequence>MFTNLCRSHLRTVGLCIRVQARRNIGCSAVLSQTAEDPIQKLFVQKIREYAEKKKYSVCLLIDIVQN</sequence>
<protein>
    <submittedName>
        <fullName evidence="1">Uncharacterized protein</fullName>
    </submittedName>
</protein>
<dbReference type="AlphaFoldDB" id="A0A9D3YED3"/>
<dbReference type="GO" id="GO:0015986">
    <property type="term" value="P:proton motive force-driven ATP synthesis"/>
    <property type="evidence" value="ECO:0007669"/>
    <property type="project" value="InterPro"/>
</dbReference>
<dbReference type="Proteomes" id="UP000828390">
    <property type="component" value="Unassembled WGS sequence"/>
</dbReference>
<evidence type="ECO:0000313" key="1">
    <source>
        <dbReference type="EMBL" id="KAH3699172.1"/>
    </source>
</evidence>
<dbReference type="SUPFAM" id="SSF111357">
    <property type="entry name" value="Mitochondrial ATP synthase coupling factor 6"/>
    <property type="match status" value="1"/>
</dbReference>
<accession>A0A9D3YED3</accession>
<dbReference type="GO" id="GO:0015078">
    <property type="term" value="F:proton transmembrane transporter activity"/>
    <property type="evidence" value="ECO:0007669"/>
    <property type="project" value="InterPro"/>
</dbReference>
<dbReference type="GO" id="GO:0045259">
    <property type="term" value="C:proton-transporting ATP synthase complex"/>
    <property type="evidence" value="ECO:0007669"/>
    <property type="project" value="InterPro"/>
</dbReference>
<dbReference type="Gene3D" id="6.10.280.200">
    <property type="match status" value="1"/>
</dbReference>
<dbReference type="Pfam" id="PF05511">
    <property type="entry name" value="ATP-synt_F6"/>
    <property type="match status" value="1"/>
</dbReference>
<dbReference type="InterPro" id="IPR036204">
    <property type="entry name" value="ATP_synth_f6_sf_mt"/>
</dbReference>
<dbReference type="InterPro" id="IPR008387">
    <property type="entry name" value="ATP_synth_f6_mt"/>
</dbReference>